<comment type="caution">
    <text evidence="1">The sequence shown here is derived from an EMBL/GenBank/DDBJ whole genome shotgun (WGS) entry which is preliminary data.</text>
</comment>
<protein>
    <submittedName>
        <fullName evidence="1">Uncharacterized protein</fullName>
    </submittedName>
</protein>
<keyword evidence="2" id="KW-1185">Reference proteome</keyword>
<reference evidence="1 2" key="1">
    <citation type="journal article" date="2024" name="IMA Fungus">
        <title>Apiospora arundinis, a panoply of carbohydrate-active enzymes and secondary metabolites.</title>
        <authorList>
            <person name="Sorensen T."/>
            <person name="Petersen C."/>
            <person name="Muurmann A.T."/>
            <person name="Christiansen J.V."/>
            <person name="Brundto M.L."/>
            <person name="Overgaard C.K."/>
            <person name="Boysen A.T."/>
            <person name="Wollenberg R.D."/>
            <person name="Larsen T.O."/>
            <person name="Sorensen J.L."/>
            <person name="Nielsen K.L."/>
            <person name="Sondergaard T.E."/>
        </authorList>
    </citation>
    <scope>NUCLEOTIDE SEQUENCE [LARGE SCALE GENOMIC DNA]</scope>
    <source>
        <strain evidence="1 2">AAU 773</strain>
    </source>
</reference>
<organism evidence="1 2">
    <name type="scientific">Apiospora arundinis</name>
    <dbReference type="NCBI Taxonomy" id="335852"/>
    <lineage>
        <taxon>Eukaryota</taxon>
        <taxon>Fungi</taxon>
        <taxon>Dikarya</taxon>
        <taxon>Ascomycota</taxon>
        <taxon>Pezizomycotina</taxon>
        <taxon>Sordariomycetes</taxon>
        <taxon>Xylariomycetidae</taxon>
        <taxon>Amphisphaeriales</taxon>
        <taxon>Apiosporaceae</taxon>
        <taxon>Apiospora</taxon>
    </lineage>
</organism>
<sequence>MDVASAINAAAKQIVGLDFGSGRPFHKPALVFAAFVGDHANQVVQGMTQGDIAETLENRLTTMASHATRGHDIFTRLRSHSAFYVYVALEMNPLSPISATEVE</sequence>
<dbReference type="Proteomes" id="UP001390339">
    <property type="component" value="Unassembled WGS sequence"/>
</dbReference>
<gene>
    <name evidence="1" type="ORF">PGQ11_009441</name>
</gene>
<dbReference type="EMBL" id="JAPCWZ010000005">
    <property type="protein sequence ID" value="KAK8863206.1"/>
    <property type="molecule type" value="Genomic_DNA"/>
</dbReference>
<accession>A0ABR2II06</accession>
<evidence type="ECO:0000313" key="2">
    <source>
        <dbReference type="Proteomes" id="UP001390339"/>
    </source>
</evidence>
<name>A0ABR2II06_9PEZI</name>
<proteinExistence type="predicted"/>
<evidence type="ECO:0000313" key="1">
    <source>
        <dbReference type="EMBL" id="KAK8863206.1"/>
    </source>
</evidence>